<dbReference type="GO" id="GO:0003735">
    <property type="term" value="F:structural constituent of ribosome"/>
    <property type="evidence" value="ECO:0007669"/>
    <property type="project" value="InterPro"/>
</dbReference>
<gene>
    <name evidence="10" type="ORF">LUZ62_055121</name>
</gene>
<dbReference type="AlphaFoldDB" id="A0AAV8DSH1"/>
<dbReference type="PANTHER" id="PTHR19836">
    <property type="entry name" value="30S RIBOSOMAL PROTEIN S14"/>
    <property type="match status" value="1"/>
</dbReference>
<keyword evidence="4 10" id="KW-0689">Ribosomal protein</keyword>
<dbReference type="PANTHER" id="PTHR19836:SF30">
    <property type="entry name" value="RIBOSOMAL PROTEIN S14"/>
    <property type="match status" value="1"/>
</dbReference>
<dbReference type="InterPro" id="IPR001209">
    <property type="entry name" value="Ribosomal_uS14"/>
</dbReference>
<dbReference type="GO" id="GO:0009536">
    <property type="term" value="C:plastid"/>
    <property type="evidence" value="ECO:0007669"/>
    <property type="project" value="UniProtKB-SubCell"/>
</dbReference>
<dbReference type="SUPFAM" id="SSF57716">
    <property type="entry name" value="Glucocorticoid receptor-like (DNA-binding domain)"/>
    <property type="match status" value="1"/>
</dbReference>
<comment type="similarity">
    <text evidence="3">Belongs to the universal ribosomal protein uS14 family.</text>
</comment>
<dbReference type="GO" id="GO:0006412">
    <property type="term" value="P:translation"/>
    <property type="evidence" value="ECO:0007669"/>
    <property type="project" value="InterPro"/>
</dbReference>
<evidence type="ECO:0000256" key="3">
    <source>
        <dbReference type="ARBA" id="ARBA00009083"/>
    </source>
</evidence>
<evidence type="ECO:0000256" key="6">
    <source>
        <dbReference type="ARBA" id="ARBA00023274"/>
    </source>
</evidence>
<accession>A0AAV8DSH1</accession>
<dbReference type="NCBIfam" id="NF006477">
    <property type="entry name" value="PRK08881.1"/>
    <property type="match status" value="1"/>
</dbReference>
<dbReference type="Gene3D" id="1.10.287.1480">
    <property type="match status" value="1"/>
</dbReference>
<evidence type="ECO:0000256" key="8">
    <source>
        <dbReference type="ARBA" id="ARBA00040774"/>
    </source>
</evidence>
<reference evidence="10" key="1">
    <citation type="submission" date="2022-08" db="EMBL/GenBank/DDBJ databases">
        <authorList>
            <person name="Marques A."/>
        </authorList>
    </citation>
    <scope>NUCLEOTIDE SEQUENCE</scope>
    <source>
        <strain evidence="10">RhyPub2mFocal</strain>
        <tissue evidence="10">Leaves</tissue>
    </source>
</reference>
<dbReference type="EMBL" id="JAMFTS010000003">
    <property type="protein sequence ID" value="KAJ4770864.1"/>
    <property type="molecule type" value="Genomic_DNA"/>
</dbReference>
<name>A0AAV8DSH1_9POAL</name>
<evidence type="ECO:0000313" key="10">
    <source>
        <dbReference type="EMBL" id="KAJ4770864.1"/>
    </source>
</evidence>
<evidence type="ECO:0000313" key="11">
    <source>
        <dbReference type="Proteomes" id="UP001140206"/>
    </source>
</evidence>
<sequence>MYHTQQQFCFLLQRGSRKSGIWKQIRADSLSLSLSPPRSKFQPHSPSMAWRSLLSRSTITSARSFLTSSPAASLFSSPPLSAPRLPQLASSFSSLSRPLGALGALQSLVPAQSLKQALHMPVSSTACHQLSQAAFCKMMRRQVTTVADKVADKRNIRDYKRRLLAAKYELRRNLYKTLWQDPNLPYELRQKYRHKLSRLPRNSSFTRVRNRCIYSGRPRSVYKLFRSSRIVFRSLASEGALMGVKKASW</sequence>
<keyword evidence="5" id="KW-0496">Mitochondrion</keyword>
<organism evidence="10 11">
    <name type="scientific">Rhynchospora pubera</name>
    <dbReference type="NCBI Taxonomy" id="906938"/>
    <lineage>
        <taxon>Eukaryota</taxon>
        <taxon>Viridiplantae</taxon>
        <taxon>Streptophyta</taxon>
        <taxon>Embryophyta</taxon>
        <taxon>Tracheophyta</taxon>
        <taxon>Spermatophyta</taxon>
        <taxon>Magnoliopsida</taxon>
        <taxon>Liliopsida</taxon>
        <taxon>Poales</taxon>
        <taxon>Cyperaceae</taxon>
        <taxon>Cyperoideae</taxon>
        <taxon>Rhynchosporeae</taxon>
        <taxon>Rhynchospora</taxon>
    </lineage>
</organism>
<keyword evidence="6" id="KW-0687">Ribonucleoprotein</keyword>
<comment type="subcellular location">
    <subcellularLocation>
        <location evidence="1">Mitochondrion</location>
    </subcellularLocation>
    <subcellularLocation>
        <location evidence="2">Plastid</location>
    </subcellularLocation>
</comment>
<dbReference type="FunFam" id="1.10.287.1480:FF:000001">
    <property type="entry name" value="30S ribosomal protein S14"/>
    <property type="match status" value="1"/>
</dbReference>
<evidence type="ECO:0000256" key="5">
    <source>
        <dbReference type="ARBA" id="ARBA00023128"/>
    </source>
</evidence>
<protein>
    <recommendedName>
        <fullName evidence="8">Small ribosomal subunit protein uS14m</fullName>
    </recommendedName>
    <alternativeName>
        <fullName evidence="7">30S ribosomal protein S14, chloroplastic</fullName>
    </alternativeName>
    <alternativeName>
        <fullName evidence="9">Ribosomal protein S14, mitochondrial</fullName>
    </alternativeName>
</protein>
<evidence type="ECO:0000256" key="9">
    <source>
        <dbReference type="ARBA" id="ARBA00042804"/>
    </source>
</evidence>
<evidence type="ECO:0000256" key="7">
    <source>
        <dbReference type="ARBA" id="ARBA00035514"/>
    </source>
</evidence>
<proteinExistence type="inferred from homology"/>
<dbReference type="FunFam" id="4.10.830.10:FF:000004">
    <property type="entry name" value="Succinate dehydrogenase [ubiquinone] iron-sulfur subunit, mitochondrial"/>
    <property type="match status" value="1"/>
</dbReference>
<evidence type="ECO:0000256" key="2">
    <source>
        <dbReference type="ARBA" id="ARBA00004474"/>
    </source>
</evidence>
<dbReference type="GO" id="GO:0005739">
    <property type="term" value="C:mitochondrion"/>
    <property type="evidence" value="ECO:0007669"/>
    <property type="project" value="UniProtKB-SubCell"/>
</dbReference>
<evidence type="ECO:0000256" key="4">
    <source>
        <dbReference type="ARBA" id="ARBA00022980"/>
    </source>
</evidence>
<dbReference type="Pfam" id="PF00253">
    <property type="entry name" value="Ribosomal_S14"/>
    <property type="match status" value="1"/>
</dbReference>
<keyword evidence="11" id="KW-1185">Reference proteome</keyword>
<dbReference type="Proteomes" id="UP001140206">
    <property type="component" value="Chromosome 3"/>
</dbReference>
<evidence type="ECO:0000256" key="1">
    <source>
        <dbReference type="ARBA" id="ARBA00004173"/>
    </source>
</evidence>
<comment type="caution">
    <text evidence="10">The sequence shown here is derived from an EMBL/GenBank/DDBJ whole genome shotgun (WGS) entry which is preliminary data.</text>
</comment>
<dbReference type="GO" id="GO:0015935">
    <property type="term" value="C:small ribosomal subunit"/>
    <property type="evidence" value="ECO:0007669"/>
    <property type="project" value="TreeGrafter"/>
</dbReference>